<keyword evidence="3" id="KW-1185">Reference proteome</keyword>
<dbReference type="Proteomes" id="UP000054877">
    <property type="component" value="Unassembled WGS sequence"/>
</dbReference>
<sequence>MMFLLDLAFAAELIALAFGVGFLVWACRNNGSGVGLARFFGYLITLLAIFALLCTSYFGINYWVKGYFKTPAAHMTMMDHKMVDHQKHSDMTAPQTHQDQ</sequence>
<dbReference type="OrthoDB" id="5651827at2"/>
<organism evidence="2 3">
    <name type="scientific">Legionella spiritensis</name>
    <dbReference type="NCBI Taxonomy" id="452"/>
    <lineage>
        <taxon>Bacteria</taxon>
        <taxon>Pseudomonadati</taxon>
        <taxon>Pseudomonadota</taxon>
        <taxon>Gammaproteobacteria</taxon>
        <taxon>Legionellales</taxon>
        <taxon>Legionellaceae</taxon>
        <taxon>Legionella</taxon>
    </lineage>
</organism>
<reference evidence="2 3" key="1">
    <citation type="submission" date="2015-11" db="EMBL/GenBank/DDBJ databases">
        <title>Genomic analysis of 38 Legionella species identifies large and diverse effector repertoires.</title>
        <authorList>
            <person name="Burstein D."/>
            <person name="Amaro F."/>
            <person name="Zusman T."/>
            <person name="Lifshitz Z."/>
            <person name="Cohen O."/>
            <person name="Gilbert J.A."/>
            <person name="Pupko T."/>
            <person name="Shuman H.A."/>
            <person name="Segal G."/>
        </authorList>
    </citation>
    <scope>NUCLEOTIDE SEQUENCE [LARGE SCALE GENOMIC DNA]</scope>
    <source>
        <strain evidence="2 3">Mt.St.Helens-9</strain>
    </source>
</reference>
<dbReference type="PATRIC" id="fig|452.5.peg.2265"/>
<dbReference type="EMBL" id="LNYX01000030">
    <property type="protein sequence ID" value="KTD62207.1"/>
    <property type="molecule type" value="Genomic_DNA"/>
</dbReference>
<proteinExistence type="predicted"/>
<dbReference type="RefSeq" id="WP_058483971.1">
    <property type="nucleotide sequence ID" value="NZ_CAAAII010000004.1"/>
</dbReference>
<keyword evidence="1" id="KW-0812">Transmembrane</keyword>
<accession>A0A0W0Z006</accession>
<evidence type="ECO:0000313" key="2">
    <source>
        <dbReference type="EMBL" id="KTD62207.1"/>
    </source>
</evidence>
<keyword evidence="1" id="KW-0472">Membrane</keyword>
<keyword evidence="1" id="KW-1133">Transmembrane helix</keyword>
<gene>
    <name evidence="2" type="ORF">Lspi_2057</name>
</gene>
<dbReference type="AlphaFoldDB" id="A0A0W0Z006"/>
<protein>
    <submittedName>
        <fullName evidence="2">Uncharacterized protein</fullName>
    </submittedName>
</protein>
<evidence type="ECO:0000256" key="1">
    <source>
        <dbReference type="SAM" id="Phobius"/>
    </source>
</evidence>
<name>A0A0W0Z006_LEGSP</name>
<evidence type="ECO:0000313" key="3">
    <source>
        <dbReference type="Proteomes" id="UP000054877"/>
    </source>
</evidence>
<comment type="caution">
    <text evidence="2">The sequence shown here is derived from an EMBL/GenBank/DDBJ whole genome shotgun (WGS) entry which is preliminary data.</text>
</comment>
<feature type="transmembrane region" description="Helical" evidence="1">
    <location>
        <begin position="6"/>
        <end position="27"/>
    </location>
</feature>
<feature type="transmembrane region" description="Helical" evidence="1">
    <location>
        <begin position="39"/>
        <end position="60"/>
    </location>
</feature>